<feature type="compositionally biased region" description="Basic and acidic residues" evidence="1">
    <location>
        <begin position="1"/>
        <end position="11"/>
    </location>
</feature>
<dbReference type="Proteomes" id="UP001341281">
    <property type="component" value="Chromosome 04"/>
</dbReference>
<sequence>MCRGPNKDHHGPNAPFDFFGFGQPGPAPFQPPPPEQAPGQEEAGNDFFVGPVDQQGQGQGFNLNQVPQFPQIPELAMPKQMEVDMPVQDQDDDVVIDPEDVAPPQQIVLPDQALGVEQIILEPNQEFFEEGINLNEPVNELNIDLNEPEVNIQFPQNPINVLVKDVHPDQFVDFPDNENPPMHNQIEPLADIPQEQIQIGSAQVLFSTAFDPGLQNYLAGLSEAYLPPGRMKAVKLWNNFFVPSSQTNKESLKRKGKKVAPISRTPAKGDKPSPKKKSEDANDGKKKSKK</sequence>
<accession>A0AAQ3WSI5</accession>
<feature type="compositionally biased region" description="Pro residues" evidence="1">
    <location>
        <begin position="25"/>
        <end position="36"/>
    </location>
</feature>
<proteinExistence type="predicted"/>
<protein>
    <submittedName>
        <fullName evidence="2">Uncharacterized protein</fullName>
    </submittedName>
</protein>
<evidence type="ECO:0000256" key="1">
    <source>
        <dbReference type="SAM" id="MobiDB-lite"/>
    </source>
</evidence>
<name>A0AAQ3WSI5_PASNO</name>
<feature type="region of interest" description="Disordered" evidence="1">
    <location>
        <begin position="247"/>
        <end position="290"/>
    </location>
</feature>
<gene>
    <name evidence="2" type="ORF">U9M48_021225</name>
</gene>
<organism evidence="2 3">
    <name type="scientific">Paspalum notatum var. saurae</name>
    <dbReference type="NCBI Taxonomy" id="547442"/>
    <lineage>
        <taxon>Eukaryota</taxon>
        <taxon>Viridiplantae</taxon>
        <taxon>Streptophyta</taxon>
        <taxon>Embryophyta</taxon>
        <taxon>Tracheophyta</taxon>
        <taxon>Spermatophyta</taxon>
        <taxon>Magnoliopsida</taxon>
        <taxon>Liliopsida</taxon>
        <taxon>Poales</taxon>
        <taxon>Poaceae</taxon>
        <taxon>PACMAD clade</taxon>
        <taxon>Panicoideae</taxon>
        <taxon>Andropogonodae</taxon>
        <taxon>Paspaleae</taxon>
        <taxon>Paspalinae</taxon>
        <taxon>Paspalum</taxon>
    </lineage>
</organism>
<dbReference type="EMBL" id="CP144748">
    <property type="protein sequence ID" value="WVZ72823.1"/>
    <property type="molecule type" value="Genomic_DNA"/>
</dbReference>
<evidence type="ECO:0000313" key="3">
    <source>
        <dbReference type="Proteomes" id="UP001341281"/>
    </source>
</evidence>
<evidence type="ECO:0000313" key="2">
    <source>
        <dbReference type="EMBL" id="WVZ72823.1"/>
    </source>
</evidence>
<keyword evidence="3" id="KW-1185">Reference proteome</keyword>
<feature type="region of interest" description="Disordered" evidence="1">
    <location>
        <begin position="1"/>
        <end position="63"/>
    </location>
</feature>
<dbReference type="AlphaFoldDB" id="A0AAQ3WSI5"/>
<reference evidence="2 3" key="1">
    <citation type="submission" date="2024-02" db="EMBL/GenBank/DDBJ databases">
        <title>High-quality chromosome-scale genome assembly of Pensacola bahiagrass (Paspalum notatum Flugge var. saurae).</title>
        <authorList>
            <person name="Vega J.M."/>
            <person name="Podio M."/>
            <person name="Orjuela J."/>
            <person name="Siena L.A."/>
            <person name="Pessino S.C."/>
            <person name="Combes M.C."/>
            <person name="Mariac C."/>
            <person name="Albertini E."/>
            <person name="Pupilli F."/>
            <person name="Ortiz J.P.A."/>
            <person name="Leblanc O."/>
        </authorList>
    </citation>
    <scope>NUCLEOTIDE SEQUENCE [LARGE SCALE GENOMIC DNA]</scope>
    <source>
        <strain evidence="2">R1</strain>
        <tissue evidence="2">Leaf</tissue>
    </source>
</reference>
<feature type="compositionally biased region" description="Basic and acidic residues" evidence="1">
    <location>
        <begin position="267"/>
        <end position="290"/>
    </location>
</feature>